<name>A0A392U1I9_9FABA</name>
<evidence type="ECO:0000313" key="2">
    <source>
        <dbReference type="Proteomes" id="UP000265520"/>
    </source>
</evidence>
<dbReference type="AlphaFoldDB" id="A0A392U1I9"/>
<comment type="caution">
    <text evidence="1">The sequence shown here is derived from an EMBL/GenBank/DDBJ whole genome shotgun (WGS) entry which is preliminary data.</text>
</comment>
<evidence type="ECO:0000313" key="1">
    <source>
        <dbReference type="EMBL" id="MCI67272.1"/>
    </source>
</evidence>
<reference evidence="1 2" key="1">
    <citation type="journal article" date="2018" name="Front. Plant Sci.">
        <title>Red Clover (Trifolium pratense) and Zigzag Clover (T. medium) - A Picture of Genomic Similarities and Differences.</title>
        <authorList>
            <person name="Dluhosova J."/>
            <person name="Istvanek J."/>
            <person name="Nedelnik J."/>
            <person name="Repkova J."/>
        </authorList>
    </citation>
    <scope>NUCLEOTIDE SEQUENCE [LARGE SCALE GENOMIC DNA]</scope>
    <source>
        <strain evidence="2">cv. 10/8</strain>
        <tissue evidence="1">Leaf</tissue>
    </source>
</reference>
<dbReference type="Proteomes" id="UP000265520">
    <property type="component" value="Unassembled WGS sequence"/>
</dbReference>
<proteinExistence type="predicted"/>
<sequence>MSFWSERRWITLQGVCAKSNNGDALQSMLSRRHGGLLWSLDRALEMDPKDQLSGKQHAELQDLLSRYEEVFAE</sequence>
<feature type="non-terminal residue" evidence="1">
    <location>
        <position position="73"/>
    </location>
</feature>
<dbReference type="EMBL" id="LXQA010713151">
    <property type="protein sequence ID" value="MCI67272.1"/>
    <property type="molecule type" value="Genomic_DNA"/>
</dbReference>
<accession>A0A392U1I9</accession>
<organism evidence="1 2">
    <name type="scientific">Trifolium medium</name>
    <dbReference type="NCBI Taxonomy" id="97028"/>
    <lineage>
        <taxon>Eukaryota</taxon>
        <taxon>Viridiplantae</taxon>
        <taxon>Streptophyta</taxon>
        <taxon>Embryophyta</taxon>
        <taxon>Tracheophyta</taxon>
        <taxon>Spermatophyta</taxon>
        <taxon>Magnoliopsida</taxon>
        <taxon>eudicotyledons</taxon>
        <taxon>Gunneridae</taxon>
        <taxon>Pentapetalae</taxon>
        <taxon>rosids</taxon>
        <taxon>fabids</taxon>
        <taxon>Fabales</taxon>
        <taxon>Fabaceae</taxon>
        <taxon>Papilionoideae</taxon>
        <taxon>50 kb inversion clade</taxon>
        <taxon>NPAAA clade</taxon>
        <taxon>Hologalegina</taxon>
        <taxon>IRL clade</taxon>
        <taxon>Trifolieae</taxon>
        <taxon>Trifolium</taxon>
    </lineage>
</organism>
<keyword evidence="2" id="KW-1185">Reference proteome</keyword>
<protein>
    <submittedName>
        <fullName evidence="1">Uncharacterized protein</fullName>
    </submittedName>
</protein>